<dbReference type="InterPro" id="IPR002197">
    <property type="entry name" value="HTH_Fis"/>
</dbReference>
<dbReference type="OrthoDB" id="9763792at2"/>
<dbReference type="InterPro" id="IPR009057">
    <property type="entry name" value="Homeodomain-like_sf"/>
</dbReference>
<dbReference type="GO" id="GO:0006355">
    <property type="term" value="P:regulation of DNA-templated transcription"/>
    <property type="evidence" value="ECO:0007669"/>
    <property type="project" value="InterPro"/>
</dbReference>
<dbReference type="InterPro" id="IPR058031">
    <property type="entry name" value="AAA_lid_NorR"/>
</dbReference>
<evidence type="ECO:0000256" key="3">
    <source>
        <dbReference type="ARBA" id="ARBA00023015"/>
    </source>
</evidence>
<dbReference type="InterPro" id="IPR011006">
    <property type="entry name" value="CheY-like_superfamily"/>
</dbReference>
<dbReference type="InterPro" id="IPR001789">
    <property type="entry name" value="Sig_transdc_resp-reg_receiver"/>
</dbReference>
<dbReference type="GO" id="GO:0000160">
    <property type="term" value="P:phosphorelay signal transduction system"/>
    <property type="evidence" value="ECO:0007669"/>
    <property type="project" value="InterPro"/>
</dbReference>
<reference evidence="8 9" key="1">
    <citation type="journal article" date="2013" name="Genome Announc.">
        <title>Draft genome sequences for three mercury-methylating, sulfate-reducing bacteria.</title>
        <authorList>
            <person name="Brown S.D."/>
            <person name="Hurt R.A.Jr."/>
            <person name="Gilmour C.C."/>
            <person name="Elias D.A."/>
        </authorList>
    </citation>
    <scope>NUCLEOTIDE SEQUENCE [LARGE SCALE GENOMIC DNA]</scope>
    <source>
        <strain evidence="8 9">DSM 2059</strain>
    </source>
</reference>
<dbReference type="SUPFAM" id="SSF52172">
    <property type="entry name" value="CheY-like"/>
    <property type="match status" value="1"/>
</dbReference>
<evidence type="ECO:0000313" key="8">
    <source>
        <dbReference type="EMBL" id="EPR35191.1"/>
    </source>
</evidence>
<dbReference type="Pfam" id="PF02954">
    <property type="entry name" value="HTH_8"/>
    <property type="match status" value="1"/>
</dbReference>
<dbReference type="AlphaFoldDB" id="S7TES6"/>
<dbReference type="Gene3D" id="1.10.10.60">
    <property type="entry name" value="Homeodomain-like"/>
    <property type="match status" value="1"/>
</dbReference>
<organism evidence="8 9">
    <name type="scientific">Desulfococcus multivorans DSM 2059</name>
    <dbReference type="NCBI Taxonomy" id="1121405"/>
    <lineage>
        <taxon>Bacteria</taxon>
        <taxon>Pseudomonadati</taxon>
        <taxon>Thermodesulfobacteriota</taxon>
        <taxon>Desulfobacteria</taxon>
        <taxon>Desulfobacterales</taxon>
        <taxon>Desulfococcaceae</taxon>
        <taxon>Desulfococcus</taxon>
    </lineage>
</organism>
<keyword evidence="1" id="KW-0547">Nucleotide-binding</keyword>
<dbReference type="RefSeq" id="WP_020878273.1">
    <property type="nucleotide sequence ID" value="NZ_ATHJ01000109.1"/>
</dbReference>
<dbReference type="InterPro" id="IPR027417">
    <property type="entry name" value="P-loop_NTPase"/>
</dbReference>
<dbReference type="Pfam" id="PF00158">
    <property type="entry name" value="Sigma54_activat"/>
    <property type="match status" value="1"/>
</dbReference>
<dbReference type="EMBL" id="ATHJ01000109">
    <property type="protein sequence ID" value="EPR35191.1"/>
    <property type="molecule type" value="Genomic_DNA"/>
</dbReference>
<dbReference type="PROSITE" id="PS00675">
    <property type="entry name" value="SIGMA54_INTERACT_1"/>
    <property type="match status" value="1"/>
</dbReference>
<dbReference type="PROSITE" id="PS50045">
    <property type="entry name" value="SIGMA54_INTERACT_4"/>
    <property type="match status" value="1"/>
</dbReference>
<dbReference type="CDD" id="cd00009">
    <property type="entry name" value="AAA"/>
    <property type="match status" value="1"/>
</dbReference>
<accession>S7TES6</accession>
<dbReference type="GO" id="GO:0005524">
    <property type="term" value="F:ATP binding"/>
    <property type="evidence" value="ECO:0007669"/>
    <property type="project" value="UniProtKB-KW"/>
</dbReference>
<dbReference type="InterPro" id="IPR002078">
    <property type="entry name" value="Sigma_54_int"/>
</dbReference>
<dbReference type="Gene3D" id="3.40.50.300">
    <property type="entry name" value="P-loop containing nucleotide triphosphate hydrolases"/>
    <property type="match status" value="1"/>
</dbReference>
<dbReference type="eggNOG" id="COG2204">
    <property type="taxonomic scope" value="Bacteria"/>
</dbReference>
<dbReference type="Gene3D" id="1.10.8.60">
    <property type="match status" value="1"/>
</dbReference>
<dbReference type="Pfam" id="PF00072">
    <property type="entry name" value="Response_reg"/>
    <property type="match status" value="1"/>
</dbReference>
<dbReference type="SUPFAM" id="SSF52540">
    <property type="entry name" value="P-loop containing nucleoside triphosphate hydrolases"/>
    <property type="match status" value="1"/>
</dbReference>
<dbReference type="InterPro" id="IPR025662">
    <property type="entry name" value="Sigma_54_int_dom_ATP-bd_1"/>
</dbReference>
<dbReference type="PRINTS" id="PR01590">
    <property type="entry name" value="HTHFIS"/>
</dbReference>
<gene>
    <name evidence="8" type="ORF">dsmv_3183</name>
</gene>
<dbReference type="Proteomes" id="UP000014977">
    <property type="component" value="Unassembled WGS sequence"/>
</dbReference>
<dbReference type="PROSITE" id="PS50110">
    <property type="entry name" value="RESPONSE_REGULATORY"/>
    <property type="match status" value="1"/>
</dbReference>
<dbReference type="STRING" id="897.B2D07_09895"/>
<keyword evidence="3" id="KW-0805">Transcription regulation</keyword>
<evidence type="ECO:0000259" key="7">
    <source>
        <dbReference type="PROSITE" id="PS50110"/>
    </source>
</evidence>
<dbReference type="Pfam" id="PF25601">
    <property type="entry name" value="AAA_lid_14"/>
    <property type="match status" value="1"/>
</dbReference>
<dbReference type="PANTHER" id="PTHR32071">
    <property type="entry name" value="TRANSCRIPTIONAL REGULATORY PROTEIN"/>
    <property type="match status" value="1"/>
</dbReference>
<evidence type="ECO:0000256" key="5">
    <source>
        <dbReference type="PROSITE-ProRule" id="PRU00169"/>
    </source>
</evidence>
<dbReference type="SUPFAM" id="SSF46689">
    <property type="entry name" value="Homeodomain-like"/>
    <property type="match status" value="1"/>
</dbReference>
<evidence type="ECO:0000256" key="2">
    <source>
        <dbReference type="ARBA" id="ARBA00022840"/>
    </source>
</evidence>
<evidence type="ECO:0000259" key="6">
    <source>
        <dbReference type="PROSITE" id="PS50045"/>
    </source>
</evidence>
<feature type="domain" description="Sigma-54 factor interaction" evidence="6">
    <location>
        <begin position="141"/>
        <end position="366"/>
    </location>
</feature>
<feature type="domain" description="Response regulatory" evidence="7">
    <location>
        <begin position="2"/>
        <end position="116"/>
    </location>
</feature>
<dbReference type="FunFam" id="3.40.50.300:FF:000006">
    <property type="entry name" value="DNA-binding transcriptional regulator NtrC"/>
    <property type="match status" value="1"/>
</dbReference>
<dbReference type="InterPro" id="IPR003593">
    <property type="entry name" value="AAA+_ATPase"/>
</dbReference>
<keyword evidence="4" id="KW-0804">Transcription</keyword>
<dbReference type="InterPro" id="IPR025944">
    <property type="entry name" value="Sigma_54_int_dom_CS"/>
</dbReference>
<dbReference type="Gene3D" id="3.40.50.2300">
    <property type="match status" value="1"/>
</dbReference>
<evidence type="ECO:0000313" key="9">
    <source>
        <dbReference type="Proteomes" id="UP000014977"/>
    </source>
</evidence>
<name>S7TES6_DESML</name>
<keyword evidence="5" id="KW-0597">Phosphoprotein</keyword>
<keyword evidence="2" id="KW-0067">ATP-binding</keyword>
<sequence length="439" mass="48970">MKILVVDDDALQRRLLTGFLKKKGYDVADAADGREALAYFNQQPVDLVILDHRMPGLDGDAVLAEMKRLTPLVRAVMITAYGTVTTAVEVMKLGADDVLEKPVDLTTLLEKIQRIEQGLAVAEDAADVAETVDRKDLPINLVGGGPAMQEVISLVHRVAPTPWAVLISGETGTGKELIARLVHLLGPSSDGPFVEVNCGAIPENLFESELFGHEKGAFTGAAGTRRGRFELAVGGTLFLDEIGELPPSLQPKLLRALQEKRFCRVGGEREIEADVRVVAATNRDLRQLTTEGRFREDLYYRLNVFDIPLPPLRERKEDIPDLVDFFLRRYADRPVRFDPEALMTLSRYAFPGNIRELEHIVQRAVTLVRGNRIRERDLPPEIRFHQAAHQGTLAERLDAVEREMIQTALEKHDGVQTRAAESLGISERVLRYKMKKHGV</sequence>
<protein>
    <submittedName>
        <fullName evidence="8">Two component, sigma54 specific, transcriptional regulator, Fis family</fullName>
    </submittedName>
</protein>
<dbReference type="PROSITE" id="PS00688">
    <property type="entry name" value="SIGMA54_INTERACT_3"/>
    <property type="match status" value="1"/>
</dbReference>
<dbReference type="PATRIC" id="fig|1121405.3.peg.3654"/>
<keyword evidence="9" id="KW-1185">Reference proteome</keyword>
<feature type="modified residue" description="4-aspartylphosphate" evidence="5">
    <location>
        <position position="51"/>
    </location>
</feature>
<dbReference type="SMART" id="SM00382">
    <property type="entry name" value="AAA"/>
    <property type="match status" value="1"/>
</dbReference>
<comment type="caution">
    <text evidence="8">The sequence shown here is derived from an EMBL/GenBank/DDBJ whole genome shotgun (WGS) entry which is preliminary data.</text>
</comment>
<evidence type="ECO:0000256" key="4">
    <source>
        <dbReference type="ARBA" id="ARBA00023163"/>
    </source>
</evidence>
<proteinExistence type="predicted"/>
<dbReference type="SMART" id="SM00448">
    <property type="entry name" value="REC"/>
    <property type="match status" value="1"/>
</dbReference>
<evidence type="ECO:0000256" key="1">
    <source>
        <dbReference type="ARBA" id="ARBA00022741"/>
    </source>
</evidence>
<dbReference type="GO" id="GO:0043565">
    <property type="term" value="F:sequence-specific DNA binding"/>
    <property type="evidence" value="ECO:0007669"/>
    <property type="project" value="InterPro"/>
</dbReference>